<sequence length="727" mass="79507">MQSNVLGVSFVLMVSSLLKIGQAREFIPGCEFESSDKSRPCYFYAMYPRANVDEADKLCRENYPRGRLAEPRNVQDFHYLYKWTDWCRRGGDGISYFLFGYACLHYSLDECVYYSTGDPISSDLLRTVKQFFTDKGRARMPYACLAASHRGGIHWADCRAAGYYFVCQYNETGSQCGPGSTLCKNGATCIPTCSGERCECLPGFTGLWCESEIDECSSRPCENGGLCRNHINKYMCDCKRGYYGPACRSVVNACSSAPCKNSGQCTQANLTNYFACTCPEGITGTVCENEIPGELSHNCTFWTVEFQDLKCSCLIGKFGQPRAIVGWNLHGNDSHLSPTLLVKSVRRQFARKPRTFTCQMIWVRPGYKKEIKTIRYELSLAYGPTDDDTAIIGRSTVNTNGCKEVKLICKSLDANPAPHAQWEGVTCKEGNKEVTCTFRPDPTTIAGNMINVKCTLVNPVSRDLRASTGLNITVIWEGKAKVTDLQVEGSDHNYVTHVPSQRLRLLCVAIGDPLPDVLYLFLVAGRNTSLKAGGRRLVGAKSAQLQNRSALAINYTIFSPALCGGVDTYRCYTINDEANDSALVAVGTKCTAAASTTAILIAGPVIGSALGLTALLAIAIVAWRRRRRKRQKSQTAMNTLGHLHAVHVSEMQRTLELQDMADTELDGKEEDQAGVPAETEASGVSGTEDSGESIRTADILSSGLEPLSTALGENDDSVAKSQGGDNL</sequence>
<feature type="region of interest" description="Disordered" evidence="7">
    <location>
        <begin position="665"/>
        <end position="727"/>
    </location>
</feature>
<feature type="domain" description="EGF-like" evidence="10">
    <location>
        <begin position="212"/>
        <end position="248"/>
    </location>
</feature>
<keyword evidence="4 6" id="KW-1015">Disulfide bond</keyword>
<keyword evidence="8" id="KW-1133">Transmembrane helix</keyword>
<feature type="disulfide bond" evidence="6">
    <location>
        <begin position="278"/>
        <end position="287"/>
    </location>
</feature>
<dbReference type="SMART" id="SM00179">
    <property type="entry name" value="EGF_CA"/>
    <property type="match status" value="3"/>
</dbReference>
<gene>
    <name evidence="11" type="ORF">BaRGS_00033782</name>
</gene>
<comment type="caution">
    <text evidence="11">The sequence shown here is derived from an EMBL/GenBank/DDBJ whole genome shotgun (WGS) entry which is preliminary data.</text>
</comment>
<dbReference type="InterPro" id="IPR018097">
    <property type="entry name" value="EGF_Ca-bd_CS"/>
</dbReference>
<evidence type="ECO:0000256" key="3">
    <source>
        <dbReference type="ARBA" id="ARBA00022737"/>
    </source>
</evidence>
<dbReference type="AlphaFoldDB" id="A0ABD0JJ69"/>
<dbReference type="PROSITE" id="PS50026">
    <property type="entry name" value="EGF_3"/>
    <property type="match status" value="3"/>
</dbReference>
<keyword evidence="2 9" id="KW-0732">Signal</keyword>
<keyword evidence="3" id="KW-0677">Repeat</keyword>
<feature type="disulfide bond" evidence="6">
    <location>
        <begin position="200"/>
        <end position="209"/>
    </location>
</feature>
<feature type="signal peptide" evidence="9">
    <location>
        <begin position="1"/>
        <end position="23"/>
    </location>
</feature>
<dbReference type="InterPro" id="IPR001881">
    <property type="entry name" value="EGF-like_Ca-bd_dom"/>
</dbReference>
<evidence type="ECO:0000256" key="5">
    <source>
        <dbReference type="ARBA" id="ARBA00023180"/>
    </source>
</evidence>
<feature type="chain" id="PRO_5044847783" description="EGF-like domain-containing protein" evidence="9">
    <location>
        <begin position="24"/>
        <end position="727"/>
    </location>
</feature>
<keyword evidence="8" id="KW-0472">Membrane</keyword>
<evidence type="ECO:0000256" key="9">
    <source>
        <dbReference type="SAM" id="SignalP"/>
    </source>
</evidence>
<dbReference type="PROSITE" id="PS00010">
    <property type="entry name" value="ASX_HYDROXYL"/>
    <property type="match status" value="1"/>
</dbReference>
<dbReference type="PROSITE" id="PS01187">
    <property type="entry name" value="EGF_CA"/>
    <property type="match status" value="1"/>
</dbReference>
<evidence type="ECO:0000256" key="7">
    <source>
        <dbReference type="SAM" id="MobiDB-lite"/>
    </source>
</evidence>
<evidence type="ECO:0000256" key="1">
    <source>
        <dbReference type="ARBA" id="ARBA00022536"/>
    </source>
</evidence>
<evidence type="ECO:0000256" key="4">
    <source>
        <dbReference type="ARBA" id="ARBA00023157"/>
    </source>
</evidence>
<dbReference type="EMBL" id="JACVVK020000419">
    <property type="protein sequence ID" value="KAK7474971.1"/>
    <property type="molecule type" value="Genomic_DNA"/>
</dbReference>
<evidence type="ECO:0000313" key="12">
    <source>
        <dbReference type="Proteomes" id="UP001519460"/>
    </source>
</evidence>
<dbReference type="SMART" id="SM00181">
    <property type="entry name" value="EGF"/>
    <property type="match status" value="3"/>
</dbReference>
<dbReference type="InterPro" id="IPR000742">
    <property type="entry name" value="EGF"/>
</dbReference>
<dbReference type="PANTHER" id="PTHR12916:SF4">
    <property type="entry name" value="UNINFLATABLE, ISOFORM C"/>
    <property type="match status" value="1"/>
</dbReference>
<feature type="domain" description="EGF-like" evidence="10">
    <location>
        <begin position="172"/>
        <end position="210"/>
    </location>
</feature>
<dbReference type="PROSITE" id="PS01186">
    <property type="entry name" value="EGF_2"/>
    <property type="match status" value="2"/>
</dbReference>
<keyword evidence="12" id="KW-1185">Reference proteome</keyword>
<proteinExistence type="predicted"/>
<dbReference type="Proteomes" id="UP001519460">
    <property type="component" value="Unassembled WGS sequence"/>
</dbReference>
<name>A0ABD0JJ69_9CAEN</name>
<evidence type="ECO:0000256" key="8">
    <source>
        <dbReference type="SAM" id="Phobius"/>
    </source>
</evidence>
<dbReference type="PROSITE" id="PS00022">
    <property type="entry name" value="EGF_1"/>
    <property type="match status" value="3"/>
</dbReference>
<dbReference type="PANTHER" id="PTHR12916">
    <property type="entry name" value="CYTOCHROME C OXIDASE POLYPEPTIDE VIC-2"/>
    <property type="match status" value="1"/>
</dbReference>
<dbReference type="SUPFAM" id="SSF56436">
    <property type="entry name" value="C-type lectin-like"/>
    <property type="match status" value="1"/>
</dbReference>
<evidence type="ECO:0000256" key="6">
    <source>
        <dbReference type="PROSITE-ProRule" id="PRU00076"/>
    </source>
</evidence>
<evidence type="ECO:0000256" key="2">
    <source>
        <dbReference type="ARBA" id="ARBA00022729"/>
    </source>
</evidence>
<feature type="domain" description="EGF-like" evidence="10">
    <location>
        <begin position="250"/>
        <end position="288"/>
    </location>
</feature>
<protein>
    <recommendedName>
        <fullName evidence="10">EGF-like domain-containing protein</fullName>
    </recommendedName>
</protein>
<comment type="caution">
    <text evidence="6">Lacks conserved residue(s) required for the propagation of feature annotation.</text>
</comment>
<feature type="transmembrane region" description="Helical" evidence="8">
    <location>
        <begin position="598"/>
        <end position="623"/>
    </location>
</feature>
<keyword evidence="5" id="KW-0325">Glycoprotein</keyword>
<dbReference type="CDD" id="cd00054">
    <property type="entry name" value="EGF_CA"/>
    <property type="match status" value="3"/>
</dbReference>
<evidence type="ECO:0000259" key="10">
    <source>
        <dbReference type="PROSITE" id="PS50026"/>
    </source>
</evidence>
<dbReference type="Gene3D" id="2.10.25.10">
    <property type="entry name" value="Laminin"/>
    <property type="match status" value="3"/>
</dbReference>
<feature type="disulfide bond" evidence="6">
    <location>
        <begin position="238"/>
        <end position="247"/>
    </location>
</feature>
<feature type="disulfide bond" evidence="6">
    <location>
        <begin position="259"/>
        <end position="276"/>
    </location>
</feature>
<organism evidence="11 12">
    <name type="scientific">Batillaria attramentaria</name>
    <dbReference type="NCBI Taxonomy" id="370345"/>
    <lineage>
        <taxon>Eukaryota</taxon>
        <taxon>Metazoa</taxon>
        <taxon>Spiralia</taxon>
        <taxon>Lophotrochozoa</taxon>
        <taxon>Mollusca</taxon>
        <taxon>Gastropoda</taxon>
        <taxon>Caenogastropoda</taxon>
        <taxon>Sorbeoconcha</taxon>
        <taxon>Cerithioidea</taxon>
        <taxon>Batillariidae</taxon>
        <taxon>Batillaria</taxon>
    </lineage>
</organism>
<accession>A0ABD0JJ69</accession>
<dbReference type="SUPFAM" id="SSF57196">
    <property type="entry name" value="EGF/Laminin"/>
    <property type="match status" value="3"/>
</dbReference>
<dbReference type="FunFam" id="2.10.25.10:FF:000472">
    <property type="entry name" value="Uncharacterized protein, isoform A"/>
    <property type="match status" value="1"/>
</dbReference>
<dbReference type="InterPro" id="IPR000152">
    <property type="entry name" value="EGF-type_Asp/Asn_hydroxyl_site"/>
</dbReference>
<evidence type="ECO:0000313" key="11">
    <source>
        <dbReference type="EMBL" id="KAK7474971.1"/>
    </source>
</evidence>
<reference evidence="11 12" key="1">
    <citation type="journal article" date="2023" name="Sci. Data">
        <title>Genome assembly of the Korean intertidal mud-creeper Batillaria attramentaria.</title>
        <authorList>
            <person name="Patra A.K."/>
            <person name="Ho P.T."/>
            <person name="Jun S."/>
            <person name="Lee S.J."/>
            <person name="Kim Y."/>
            <person name="Won Y.J."/>
        </authorList>
    </citation>
    <scope>NUCLEOTIDE SEQUENCE [LARGE SCALE GENOMIC DNA]</scope>
    <source>
        <strain evidence="11">Wonlab-2016</strain>
    </source>
</reference>
<keyword evidence="1 6" id="KW-0245">EGF-like domain</keyword>
<dbReference type="Pfam" id="PF00008">
    <property type="entry name" value="EGF"/>
    <property type="match status" value="1"/>
</dbReference>
<keyword evidence="8" id="KW-0812">Transmembrane</keyword>
<dbReference type="InterPro" id="IPR016187">
    <property type="entry name" value="CTDL_fold"/>
</dbReference>